<organism evidence="1 2">
    <name type="scientific">Entomophthora muscae</name>
    <dbReference type="NCBI Taxonomy" id="34485"/>
    <lineage>
        <taxon>Eukaryota</taxon>
        <taxon>Fungi</taxon>
        <taxon>Fungi incertae sedis</taxon>
        <taxon>Zoopagomycota</taxon>
        <taxon>Entomophthoromycotina</taxon>
        <taxon>Entomophthoromycetes</taxon>
        <taxon>Entomophthorales</taxon>
        <taxon>Entomophthoraceae</taxon>
        <taxon>Entomophthora</taxon>
    </lineage>
</organism>
<accession>A0ACC2SQ94</accession>
<dbReference type="Proteomes" id="UP001165960">
    <property type="component" value="Unassembled WGS sequence"/>
</dbReference>
<keyword evidence="2" id="KW-1185">Reference proteome</keyword>
<dbReference type="EMBL" id="QTSX02004500">
    <property type="protein sequence ID" value="KAJ9064277.1"/>
    <property type="molecule type" value="Genomic_DNA"/>
</dbReference>
<reference evidence="1" key="1">
    <citation type="submission" date="2022-04" db="EMBL/GenBank/DDBJ databases">
        <title>Genome of the entomopathogenic fungus Entomophthora muscae.</title>
        <authorList>
            <person name="Elya C."/>
            <person name="Lovett B.R."/>
            <person name="Lee E."/>
            <person name="Macias A.M."/>
            <person name="Hajek A.E."/>
            <person name="De Bivort B.L."/>
            <person name="Kasson M.T."/>
            <person name="De Fine Licht H.H."/>
            <person name="Stajich J.E."/>
        </authorList>
    </citation>
    <scope>NUCLEOTIDE SEQUENCE</scope>
    <source>
        <strain evidence="1">Berkeley</strain>
    </source>
</reference>
<evidence type="ECO:0000313" key="1">
    <source>
        <dbReference type="EMBL" id="KAJ9064277.1"/>
    </source>
</evidence>
<gene>
    <name evidence="1" type="ORF">DSO57_1032228</name>
</gene>
<sequence>MKMTPAERHFFFWILLAIGVTAVLCNSLLIRLSRRIPQRSTELKFAVMLASIDMAIPTLAIGTSLLANWHADGLERLQALCQVKGPIDFLLQYLSLLVVAIIAMVRFSKVRGTQIPAKVWTLVIVYTTLYFTLVLLTALNSEFYTSPSGCDCAPVAKASFLSALVVFWLGFSMLIFLPITLYCYTGILSYVRETRAKVNTTHISRRVLARVISTCIIYFILVLPSSIFIMMEATHNSAILDKLSLAISILMALIPVANPCLVLFAHSLIFEQLKLSFQS</sequence>
<evidence type="ECO:0000313" key="2">
    <source>
        <dbReference type="Proteomes" id="UP001165960"/>
    </source>
</evidence>
<name>A0ACC2SQ94_9FUNG</name>
<proteinExistence type="predicted"/>
<comment type="caution">
    <text evidence="1">The sequence shown here is derived from an EMBL/GenBank/DDBJ whole genome shotgun (WGS) entry which is preliminary data.</text>
</comment>
<protein>
    <submittedName>
        <fullName evidence="1">Uncharacterized protein</fullName>
    </submittedName>
</protein>